<keyword evidence="2" id="KW-0812">Transmembrane</keyword>
<keyword evidence="4" id="KW-1185">Reference proteome</keyword>
<proteinExistence type="predicted"/>
<feature type="transmembrane region" description="Helical" evidence="2">
    <location>
        <begin position="53"/>
        <end position="81"/>
    </location>
</feature>
<keyword evidence="2" id="KW-0472">Membrane</keyword>
<reference evidence="3 4" key="1">
    <citation type="submission" date="2024-07" db="EMBL/GenBank/DDBJ databases">
        <title>Section-level genome sequencing and comparative genomics of Aspergillus sections Usti and Cavernicolus.</title>
        <authorList>
            <consortium name="Lawrence Berkeley National Laboratory"/>
            <person name="Nybo J.L."/>
            <person name="Vesth T.C."/>
            <person name="Theobald S."/>
            <person name="Frisvad J.C."/>
            <person name="Larsen T.O."/>
            <person name="Kjaerboelling I."/>
            <person name="Rothschild-Mancinelli K."/>
            <person name="Lyhne E.K."/>
            <person name="Kogle M.E."/>
            <person name="Barry K."/>
            <person name="Clum A."/>
            <person name="Na H."/>
            <person name="Ledsgaard L."/>
            <person name="Lin J."/>
            <person name="Lipzen A."/>
            <person name="Kuo A."/>
            <person name="Riley R."/>
            <person name="Mondo S."/>
            <person name="LaButti K."/>
            <person name="Haridas S."/>
            <person name="Pangalinan J."/>
            <person name="Salamov A.A."/>
            <person name="Simmons B.A."/>
            <person name="Magnuson J.K."/>
            <person name="Chen J."/>
            <person name="Drula E."/>
            <person name="Henrissat B."/>
            <person name="Wiebenga A."/>
            <person name="Lubbers R.J."/>
            <person name="Gomes A.C."/>
            <person name="Makela M.R."/>
            <person name="Stajich J."/>
            <person name="Grigoriev I.V."/>
            <person name="Mortensen U.H."/>
            <person name="De vries R.P."/>
            <person name="Baker S.E."/>
            <person name="Andersen M.R."/>
        </authorList>
    </citation>
    <scope>NUCLEOTIDE SEQUENCE [LARGE SCALE GENOMIC DNA]</scope>
    <source>
        <strain evidence="3 4">CBS 600.67</strain>
    </source>
</reference>
<name>A0ABR4IVD9_9EURO</name>
<accession>A0ABR4IVD9</accession>
<feature type="region of interest" description="Disordered" evidence="1">
    <location>
        <begin position="497"/>
        <end position="554"/>
    </location>
</feature>
<feature type="transmembrane region" description="Helical" evidence="2">
    <location>
        <begin position="12"/>
        <end position="33"/>
    </location>
</feature>
<comment type="caution">
    <text evidence="3">The sequence shown here is derived from an EMBL/GenBank/DDBJ whole genome shotgun (WGS) entry which is preliminary data.</text>
</comment>
<evidence type="ECO:0000313" key="3">
    <source>
        <dbReference type="EMBL" id="KAL2831743.1"/>
    </source>
</evidence>
<organism evidence="3 4">
    <name type="scientific">Aspergillus cavernicola</name>
    <dbReference type="NCBI Taxonomy" id="176166"/>
    <lineage>
        <taxon>Eukaryota</taxon>
        <taxon>Fungi</taxon>
        <taxon>Dikarya</taxon>
        <taxon>Ascomycota</taxon>
        <taxon>Pezizomycotina</taxon>
        <taxon>Eurotiomycetes</taxon>
        <taxon>Eurotiomycetidae</taxon>
        <taxon>Eurotiales</taxon>
        <taxon>Aspergillaceae</taxon>
        <taxon>Aspergillus</taxon>
        <taxon>Aspergillus subgen. Nidulantes</taxon>
    </lineage>
</organism>
<keyword evidence="2" id="KW-1133">Transmembrane helix</keyword>
<evidence type="ECO:0000256" key="1">
    <source>
        <dbReference type="SAM" id="MobiDB-lite"/>
    </source>
</evidence>
<protein>
    <recommendedName>
        <fullName evidence="5">Transmembrane protein</fullName>
    </recommendedName>
</protein>
<dbReference type="Proteomes" id="UP001610335">
    <property type="component" value="Unassembled WGS sequence"/>
</dbReference>
<sequence length="581" mass="64648">MKKQHGIHWRMPTAMISCFLIGLGLAIGHHFHYYSLDGTRVGNQSKQEWALRIGTGLAFLTKTFLTTAVGIACIQNFWWIIRLKPVRLSTLDSMFDIRGSIFNFFDLHIWLRGPNVAVLGLISWLIPLVTVITPSTLSVESSVQGTISERPIPIMDYEFNKYTTRTQGGLGGATQSLDRQLLNSVIHGSILNVPAPAPNASYTLDFFGPHIQCQNASDYVNNTVNQYLLDKNRLRTNYVAFVSSANLTADLDSLLYGDSTTWYWHDVNATDYAAKLIIAAYDQAPVRSVVECAMYNASYTVDFDFNLGEQNVQIVNRTVLNRVLPVTELFEPPVPANQNELFGYTAIMTALNEILVGTCFTWPENCVETQIFSTSLANSKELWPMVYGSDVPAPTDLPPLAQVAAQMGENITLSFFGNSYFLQNSSQSQPINVTFYENDTYYLYSQKNLLIAYGVAVFVSLLCVMAGLLTMWDNGVAFTDSFSTILRATRNKKFDEIVPEDSTTGSDPPPEALSKTQVQWVPANDRDDTVAGLKPLSGIAEPEKPETRSPVSPISFSNRIWERKTYQPAVSRADTSPDGFI</sequence>
<evidence type="ECO:0008006" key="5">
    <source>
        <dbReference type="Google" id="ProtNLM"/>
    </source>
</evidence>
<evidence type="ECO:0000313" key="4">
    <source>
        <dbReference type="Proteomes" id="UP001610335"/>
    </source>
</evidence>
<gene>
    <name evidence="3" type="ORF">BDW59DRAFT_124417</name>
</gene>
<evidence type="ECO:0000256" key="2">
    <source>
        <dbReference type="SAM" id="Phobius"/>
    </source>
</evidence>
<dbReference type="PANTHER" id="PTHR35041">
    <property type="entry name" value="MEDIATOR OF RNA POLYMERASE II TRANSCRIPTION SUBUNIT 1"/>
    <property type="match status" value="1"/>
</dbReference>
<dbReference type="PANTHER" id="PTHR35041:SF6">
    <property type="entry name" value="FORMYLMETHIONINE DEFORMYLASE-LIKE PROTEIN-RELATED"/>
    <property type="match status" value="1"/>
</dbReference>
<dbReference type="EMBL" id="JBFXLS010000008">
    <property type="protein sequence ID" value="KAL2831743.1"/>
    <property type="molecule type" value="Genomic_DNA"/>
</dbReference>
<feature type="transmembrane region" description="Helical" evidence="2">
    <location>
        <begin position="450"/>
        <end position="472"/>
    </location>
</feature>